<dbReference type="CDD" id="cd02947">
    <property type="entry name" value="TRX_family"/>
    <property type="match status" value="1"/>
</dbReference>
<keyword evidence="2" id="KW-1015">Disulfide bond</keyword>
<sequence length="124" mass="13812">MFAMFGQPSSLSLAFRMEELKNRNDYSKAMMPDGLAVLEGVTTICPNCKAIAPKVEELMKKYPDARFYQYNVDEAEDIAQELGARQVPSFNFFVDGMIVGGVTGAKADELEKLIKENYDGKVVD</sequence>
<evidence type="ECO:0000259" key="3">
    <source>
        <dbReference type="PROSITE" id="PS51352"/>
    </source>
</evidence>
<dbReference type="SUPFAM" id="SSF52833">
    <property type="entry name" value="Thioredoxin-like"/>
    <property type="match status" value="1"/>
</dbReference>
<protein>
    <recommendedName>
        <fullName evidence="3">Thioredoxin domain-containing protein</fullName>
    </recommendedName>
</protein>
<dbReference type="EMBL" id="JAVRRG010000099">
    <property type="protein sequence ID" value="KAK5086167.1"/>
    <property type="molecule type" value="Genomic_DNA"/>
</dbReference>
<dbReference type="PANTHER" id="PTHR46115">
    <property type="entry name" value="THIOREDOXIN-LIKE PROTEIN 1"/>
    <property type="match status" value="1"/>
</dbReference>
<accession>A0ABR0K4F4</accession>
<dbReference type="Pfam" id="PF00085">
    <property type="entry name" value="Thioredoxin"/>
    <property type="match status" value="1"/>
</dbReference>
<dbReference type="Gene3D" id="3.40.30.10">
    <property type="entry name" value="Glutaredoxin"/>
    <property type="match status" value="1"/>
</dbReference>
<comment type="caution">
    <text evidence="4">The sequence shown here is derived from an EMBL/GenBank/DDBJ whole genome shotgun (WGS) entry which is preliminary data.</text>
</comment>
<evidence type="ECO:0000313" key="4">
    <source>
        <dbReference type="EMBL" id="KAK5086167.1"/>
    </source>
</evidence>
<dbReference type="PROSITE" id="PS51352">
    <property type="entry name" value="THIOREDOXIN_2"/>
    <property type="match status" value="1"/>
</dbReference>
<name>A0ABR0K4F4_9EURO</name>
<dbReference type="InterPro" id="IPR013766">
    <property type="entry name" value="Thioredoxin_domain"/>
</dbReference>
<evidence type="ECO:0000256" key="1">
    <source>
        <dbReference type="ARBA" id="ARBA00008987"/>
    </source>
</evidence>
<gene>
    <name evidence="4" type="ORF">LTR24_007020</name>
</gene>
<organism evidence="4 5">
    <name type="scientific">Lithohypha guttulata</name>
    <dbReference type="NCBI Taxonomy" id="1690604"/>
    <lineage>
        <taxon>Eukaryota</taxon>
        <taxon>Fungi</taxon>
        <taxon>Dikarya</taxon>
        <taxon>Ascomycota</taxon>
        <taxon>Pezizomycotina</taxon>
        <taxon>Eurotiomycetes</taxon>
        <taxon>Chaetothyriomycetidae</taxon>
        <taxon>Chaetothyriales</taxon>
        <taxon>Trichomeriaceae</taxon>
        <taxon>Lithohypha</taxon>
    </lineage>
</organism>
<comment type="similarity">
    <text evidence="1">Belongs to the thioredoxin family.</text>
</comment>
<proteinExistence type="inferred from homology"/>
<dbReference type="Proteomes" id="UP001345013">
    <property type="component" value="Unassembled WGS sequence"/>
</dbReference>
<dbReference type="InterPro" id="IPR036249">
    <property type="entry name" value="Thioredoxin-like_sf"/>
</dbReference>
<keyword evidence="5" id="KW-1185">Reference proteome</keyword>
<reference evidence="4 5" key="1">
    <citation type="submission" date="2023-08" db="EMBL/GenBank/DDBJ databases">
        <title>Black Yeasts Isolated from many extreme environments.</title>
        <authorList>
            <person name="Coleine C."/>
            <person name="Stajich J.E."/>
            <person name="Selbmann L."/>
        </authorList>
    </citation>
    <scope>NUCLEOTIDE SEQUENCE [LARGE SCALE GENOMIC DNA]</scope>
    <source>
        <strain evidence="4 5">CCFEE 5885</strain>
    </source>
</reference>
<evidence type="ECO:0000313" key="5">
    <source>
        <dbReference type="Proteomes" id="UP001345013"/>
    </source>
</evidence>
<evidence type="ECO:0000256" key="2">
    <source>
        <dbReference type="ARBA" id="ARBA00023157"/>
    </source>
</evidence>
<feature type="domain" description="Thioredoxin" evidence="3">
    <location>
        <begin position="6"/>
        <end position="119"/>
    </location>
</feature>